<protein>
    <submittedName>
        <fullName evidence="3">Uncharacterized protein DUF4232</fullName>
    </submittedName>
</protein>
<sequence length="197" mass="19690">MKRAAVAVAVLAAGGFLGACGVNADVTPTGNATGLGAGARPVSATKGDSRCASTDLSLSVGTPKKHDDVSGQLDVPLTFKNISAHTCALYGVPDVSLIGPDDPNGTTYQLIGTDNGVQHNDVEPGMTATATVTVLQPGGDSVGSMGSKTWTPTKVQATPPGQQQALTAAWPSSVAVLRQDSATHPGTFVNGILADPA</sequence>
<feature type="signal peptide" evidence="1">
    <location>
        <begin position="1"/>
        <end position="24"/>
    </location>
</feature>
<keyword evidence="4" id="KW-1185">Reference proteome</keyword>
<gene>
    <name evidence="3" type="ORF">BCF44_121156</name>
</gene>
<proteinExistence type="predicted"/>
<dbReference type="EMBL" id="QUNO01000021">
    <property type="protein sequence ID" value="REH32607.1"/>
    <property type="molecule type" value="Genomic_DNA"/>
</dbReference>
<evidence type="ECO:0000313" key="4">
    <source>
        <dbReference type="Proteomes" id="UP000256269"/>
    </source>
</evidence>
<dbReference type="OrthoDB" id="3480105at2"/>
<evidence type="ECO:0000259" key="2">
    <source>
        <dbReference type="Pfam" id="PF14016"/>
    </source>
</evidence>
<keyword evidence="1" id="KW-0732">Signal</keyword>
<dbReference type="InterPro" id="IPR025326">
    <property type="entry name" value="DUF4232"/>
</dbReference>
<reference evidence="3 4" key="1">
    <citation type="submission" date="2018-08" db="EMBL/GenBank/DDBJ databases">
        <title>Genomic Encyclopedia of Archaeal and Bacterial Type Strains, Phase II (KMG-II): from individual species to whole genera.</title>
        <authorList>
            <person name="Goeker M."/>
        </authorList>
    </citation>
    <scope>NUCLEOTIDE SEQUENCE [LARGE SCALE GENOMIC DNA]</scope>
    <source>
        <strain evidence="3 4">DSM 45791</strain>
    </source>
</reference>
<evidence type="ECO:0000313" key="3">
    <source>
        <dbReference type="EMBL" id="REH32607.1"/>
    </source>
</evidence>
<dbReference type="PROSITE" id="PS51257">
    <property type="entry name" value="PROKAR_LIPOPROTEIN"/>
    <property type="match status" value="1"/>
</dbReference>
<feature type="domain" description="DUF4232" evidence="2">
    <location>
        <begin position="51"/>
        <end position="172"/>
    </location>
</feature>
<evidence type="ECO:0000256" key="1">
    <source>
        <dbReference type="SAM" id="SignalP"/>
    </source>
</evidence>
<dbReference type="Pfam" id="PF14016">
    <property type="entry name" value="DUF4232"/>
    <property type="match status" value="1"/>
</dbReference>
<dbReference type="RefSeq" id="WP_116180721.1">
    <property type="nucleotide sequence ID" value="NZ_CP144375.1"/>
</dbReference>
<comment type="caution">
    <text evidence="3">The sequence shown here is derived from an EMBL/GenBank/DDBJ whole genome shotgun (WGS) entry which is preliminary data.</text>
</comment>
<dbReference type="AlphaFoldDB" id="A0A3E0GXA1"/>
<accession>A0A3E0GXA1</accession>
<feature type="chain" id="PRO_5017752215" evidence="1">
    <location>
        <begin position="25"/>
        <end position="197"/>
    </location>
</feature>
<organism evidence="3 4">
    <name type="scientific">Kutzneria buriramensis</name>
    <dbReference type="NCBI Taxonomy" id="1045776"/>
    <lineage>
        <taxon>Bacteria</taxon>
        <taxon>Bacillati</taxon>
        <taxon>Actinomycetota</taxon>
        <taxon>Actinomycetes</taxon>
        <taxon>Pseudonocardiales</taxon>
        <taxon>Pseudonocardiaceae</taxon>
        <taxon>Kutzneria</taxon>
    </lineage>
</organism>
<name>A0A3E0GXA1_9PSEU</name>
<dbReference type="Proteomes" id="UP000256269">
    <property type="component" value="Unassembled WGS sequence"/>
</dbReference>